<feature type="chain" id="PRO_5022856053" evidence="2">
    <location>
        <begin position="28"/>
        <end position="184"/>
    </location>
</feature>
<dbReference type="AlphaFoldDB" id="A0A5D4T8E5"/>
<keyword evidence="1" id="KW-0175">Coiled coil</keyword>
<comment type="caution">
    <text evidence="3">The sequence shown here is derived from an EMBL/GenBank/DDBJ whole genome shotgun (WGS) entry which is preliminary data.</text>
</comment>
<dbReference type="OrthoDB" id="2861041at2"/>
<evidence type="ECO:0000313" key="4">
    <source>
        <dbReference type="Proteomes" id="UP000324517"/>
    </source>
</evidence>
<reference evidence="3 4" key="1">
    <citation type="submission" date="2019-08" db="EMBL/GenBank/DDBJ databases">
        <title>Bacillus genomes from the desert of Cuatro Cienegas, Coahuila.</title>
        <authorList>
            <person name="Olmedo-Alvarez G."/>
        </authorList>
    </citation>
    <scope>NUCLEOTIDE SEQUENCE [LARGE SCALE GENOMIC DNA]</scope>
    <source>
        <strain evidence="3 4">CH98b_3T</strain>
    </source>
</reference>
<evidence type="ECO:0000256" key="1">
    <source>
        <dbReference type="SAM" id="Coils"/>
    </source>
</evidence>
<gene>
    <name evidence="3" type="ORF">FZC75_12390</name>
</gene>
<dbReference type="EMBL" id="VTET01000005">
    <property type="protein sequence ID" value="TYS71943.1"/>
    <property type="molecule type" value="Genomic_DNA"/>
</dbReference>
<feature type="coiled-coil region" evidence="1">
    <location>
        <begin position="69"/>
        <end position="126"/>
    </location>
</feature>
<keyword evidence="2" id="KW-0732">Signal</keyword>
<protein>
    <submittedName>
        <fullName evidence="3">Uncharacterized protein</fullName>
    </submittedName>
</protein>
<organism evidence="3 4">
    <name type="scientific">Sutcliffiella horikoshii</name>
    <dbReference type="NCBI Taxonomy" id="79883"/>
    <lineage>
        <taxon>Bacteria</taxon>
        <taxon>Bacillati</taxon>
        <taxon>Bacillota</taxon>
        <taxon>Bacilli</taxon>
        <taxon>Bacillales</taxon>
        <taxon>Bacillaceae</taxon>
        <taxon>Sutcliffiella</taxon>
    </lineage>
</organism>
<feature type="signal peptide" evidence="2">
    <location>
        <begin position="1"/>
        <end position="27"/>
    </location>
</feature>
<evidence type="ECO:0000313" key="3">
    <source>
        <dbReference type="EMBL" id="TYS71943.1"/>
    </source>
</evidence>
<dbReference type="Proteomes" id="UP000324517">
    <property type="component" value="Unassembled WGS sequence"/>
</dbReference>
<dbReference type="RefSeq" id="WP_148979564.1">
    <property type="nucleotide sequence ID" value="NZ_JBNILM010000007.1"/>
</dbReference>
<name>A0A5D4T8E5_9BACI</name>
<proteinExistence type="predicted"/>
<evidence type="ECO:0000256" key="2">
    <source>
        <dbReference type="SAM" id="SignalP"/>
    </source>
</evidence>
<sequence length="184" mass="20773">MRKFGMLAFFTILFLGVSLGLSSNAQAASDADIEKALEIIDAANMEMDLIIETGVQDADALWAVYLEELDVMKNELETLDQEIARVETDLANATEASQQEGLNVALSALLQEKALLEERMEQRTAQFDQEVDAIITYVFDITLLMTQETIDEVAEYGVVAECFWKYVRFADRWAWIDPVRLVGY</sequence>
<accession>A0A5D4T8E5</accession>